<reference evidence="2 3" key="1">
    <citation type="submission" date="2018-03" db="EMBL/GenBank/DDBJ databases">
        <title>Streptomyces dioscori sp. nov., a novel endophytic actinobacterium isolated from bulbil of Dioscorea bulbifera L.</title>
        <authorList>
            <person name="Zhikuan W."/>
        </authorList>
    </citation>
    <scope>NUCLEOTIDE SEQUENCE [LARGE SCALE GENOMIC DNA]</scope>
    <source>
        <strain evidence="2 3">A217</strain>
    </source>
</reference>
<keyword evidence="1" id="KW-0732">Signal</keyword>
<dbReference type="EMBL" id="PYBJ01000017">
    <property type="protein sequence ID" value="PSM40651.1"/>
    <property type="molecule type" value="Genomic_DNA"/>
</dbReference>
<gene>
    <name evidence="2" type="ORF">C6Y14_24475</name>
</gene>
<dbReference type="OrthoDB" id="3869471at2"/>
<protein>
    <submittedName>
        <fullName evidence="2">Tat pathway signal sequence domain protein</fullName>
    </submittedName>
</protein>
<evidence type="ECO:0000313" key="3">
    <source>
        <dbReference type="Proteomes" id="UP000240429"/>
    </source>
</evidence>
<evidence type="ECO:0000313" key="2">
    <source>
        <dbReference type="EMBL" id="PSM40651.1"/>
    </source>
</evidence>
<accession>A0A2P8Q319</accession>
<comment type="caution">
    <text evidence="2">The sequence shown here is derived from an EMBL/GenBank/DDBJ whole genome shotgun (WGS) entry which is preliminary data.</text>
</comment>
<dbReference type="RefSeq" id="WP_107018972.1">
    <property type="nucleotide sequence ID" value="NZ_KZ679047.1"/>
</dbReference>
<proteinExistence type="predicted"/>
<feature type="chain" id="PRO_5015132958" evidence="1">
    <location>
        <begin position="27"/>
        <end position="221"/>
    </location>
</feature>
<evidence type="ECO:0000256" key="1">
    <source>
        <dbReference type="SAM" id="SignalP"/>
    </source>
</evidence>
<feature type="signal peptide" evidence="1">
    <location>
        <begin position="1"/>
        <end position="26"/>
    </location>
</feature>
<sequence>MRTRTSLTLAAAVTTLALSAAGPASAADGSVLTTGGPGGTAVAVGDVLSASLATGTNATLYSSATGTSGISCSSSAFVATVVDNPAAPGTATESVTSHTFDNASCSSNVIGVLGVTSIKVDNLPYTTTVTSDGALTITPAAGSSIQTTAVLRTLLGSITCVYRAPSLSGTANNADNSISFANQQFTKFSGSSLCFSNGYFTAKYAPVTDTTQAGSPAVHVN</sequence>
<name>A0A2P8Q319_9ACTN</name>
<organism evidence="2 3">
    <name type="scientific">Streptomyces dioscori</name>
    <dbReference type="NCBI Taxonomy" id="2109333"/>
    <lineage>
        <taxon>Bacteria</taxon>
        <taxon>Bacillati</taxon>
        <taxon>Actinomycetota</taxon>
        <taxon>Actinomycetes</taxon>
        <taxon>Kitasatosporales</taxon>
        <taxon>Streptomycetaceae</taxon>
        <taxon>Streptomyces</taxon>
        <taxon>Streptomyces aurantiacus group</taxon>
    </lineage>
</organism>
<dbReference type="Proteomes" id="UP000240429">
    <property type="component" value="Unassembled WGS sequence"/>
</dbReference>
<dbReference type="AlphaFoldDB" id="A0A2P8Q319"/>
<keyword evidence="3" id="KW-1185">Reference proteome</keyword>